<comment type="subcellular location">
    <subcellularLocation>
        <location evidence="1">Cell membrane</location>
        <topology evidence="1">Multi-pass membrane protein</topology>
    </subcellularLocation>
</comment>
<evidence type="ECO:0000256" key="6">
    <source>
        <dbReference type="SAM" id="Phobius"/>
    </source>
</evidence>
<dbReference type="PANTHER" id="PTHR42718">
    <property type="entry name" value="MAJOR FACILITATOR SUPERFAMILY MULTIDRUG TRANSPORTER MFSC"/>
    <property type="match status" value="1"/>
</dbReference>
<feature type="transmembrane region" description="Helical" evidence="6">
    <location>
        <begin position="133"/>
        <end position="156"/>
    </location>
</feature>
<dbReference type="PROSITE" id="PS51257">
    <property type="entry name" value="PROKAR_LIPOPROTEIN"/>
    <property type="match status" value="1"/>
</dbReference>
<keyword evidence="3 6" id="KW-0812">Transmembrane</keyword>
<evidence type="ECO:0000259" key="7">
    <source>
        <dbReference type="PROSITE" id="PS50850"/>
    </source>
</evidence>
<dbReference type="AlphaFoldDB" id="A0A1S8N1V9"/>
<feature type="transmembrane region" description="Helical" evidence="6">
    <location>
        <begin position="393"/>
        <end position="413"/>
    </location>
</feature>
<name>A0A1S8N1V9_CLOSA</name>
<dbReference type="PROSITE" id="PS50850">
    <property type="entry name" value="MFS"/>
    <property type="match status" value="1"/>
</dbReference>
<feature type="transmembrane region" description="Helical" evidence="6">
    <location>
        <begin position="6"/>
        <end position="30"/>
    </location>
</feature>
<keyword evidence="2" id="KW-0813">Transport</keyword>
<keyword evidence="5 6" id="KW-0472">Membrane</keyword>
<dbReference type="PANTHER" id="PTHR42718:SF9">
    <property type="entry name" value="MAJOR FACILITATOR SUPERFAMILY MULTIDRUG TRANSPORTER MFSC"/>
    <property type="match status" value="1"/>
</dbReference>
<feature type="transmembrane region" description="Helical" evidence="6">
    <location>
        <begin position="297"/>
        <end position="317"/>
    </location>
</feature>
<dbReference type="CDD" id="cd17321">
    <property type="entry name" value="MFS_MMR_MDR_like"/>
    <property type="match status" value="1"/>
</dbReference>
<evidence type="ECO:0000313" key="9">
    <source>
        <dbReference type="Proteomes" id="UP000191154"/>
    </source>
</evidence>
<dbReference type="InterPro" id="IPR011701">
    <property type="entry name" value="MFS"/>
</dbReference>
<evidence type="ECO:0000256" key="1">
    <source>
        <dbReference type="ARBA" id="ARBA00004651"/>
    </source>
</evidence>
<feature type="transmembrane region" description="Helical" evidence="6">
    <location>
        <begin position="74"/>
        <end position="100"/>
    </location>
</feature>
<dbReference type="Pfam" id="PF07690">
    <property type="entry name" value="MFS_1"/>
    <property type="match status" value="1"/>
</dbReference>
<reference evidence="8 9" key="1">
    <citation type="submission" date="2016-05" db="EMBL/GenBank/DDBJ databases">
        <title>Microbial solvent formation.</title>
        <authorList>
            <person name="Poehlein A."/>
            <person name="Montoya Solano J.D."/>
            <person name="Flitsch S."/>
            <person name="Krabben P."/>
            <person name="Duerre P."/>
            <person name="Daniel R."/>
        </authorList>
    </citation>
    <scope>NUCLEOTIDE SEQUENCE [LARGE SCALE GENOMIC DNA]</scope>
    <source>
        <strain evidence="8 9">L1-8</strain>
    </source>
</reference>
<feature type="transmembrane region" description="Helical" evidence="6">
    <location>
        <begin position="350"/>
        <end position="367"/>
    </location>
</feature>
<comment type="caution">
    <text evidence="8">The sequence shown here is derived from an EMBL/GenBank/DDBJ whole genome shotgun (WGS) entry which is preliminary data.</text>
</comment>
<dbReference type="GO" id="GO:0005886">
    <property type="term" value="C:plasma membrane"/>
    <property type="evidence" value="ECO:0007669"/>
    <property type="project" value="UniProtKB-SubCell"/>
</dbReference>
<protein>
    <submittedName>
        <fullName evidence="8">Putative transport protein HsrA</fullName>
    </submittedName>
</protein>
<evidence type="ECO:0000256" key="2">
    <source>
        <dbReference type="ARBA" id="ARBA00022448"/>
    </source>
</evidence>
<keyword evidence="4 6" id="KW-1133">Transmembrane helix</keyword>
<feature type="domain" description="Major facilitator superfamily (MFS) profile" evidence="7">
    <location>
        <begin position="8"/>
        <end position="463"/>
    </location>
</feature>
<dbReference type="InterPro" id="IPR020846">
    <property type="entry name" value="MFS_dom"/>
</dbReference>
<dbReference type="GO" id="GO:0022857">
    <property type="term" value="F:transmembrane transporter activity"/>
    <property type="evidence" value="ECO:0007669"/>
    <property type="project" value="InterPro"/>
</dbReference>
<sequence length="471" mass="51017">MKKNNGIILFVIVLMSFVACLDMSIVNIALPVMAKSLSVSMSIIELVVLSYITIICSIIMVFGKLGDLVGKVTIFKIGIIIFTTASFMCGMVNNIIFLIVARMIQAIGAAAFMANNQGIITEVFDQKERGKALGVLASMVALGTMLGPAVGGVILGSLNWNYIFWVNIPIGIAALILGMKFLPKDNKTKGKLDITGAITFFIFSTSLICTLIGEQNLGLFNPLIVGGLILTLLSFAIFIRVQKIKANPLLNLDIFKNKLFSVSLLCAFISFVCISASGIIVPFYLQYTLKINTYESGLILMISPLVITLISPISGAISDKIGANSITVLGLLFTGLGFLLMSFWDCNSSVFIVITFQIVMAIGNGFFQPSNNYLIMSAAPKNKLGIAGSVNSLVRNFGQVIGVTFGTTILYSLMSYKIGYHITTYLSERDDIFVFGMKGVYIILALLCLVGVLVTINRAIKKDSYETINEL</sequence>
<gene>
    <name evidence="8" type="primary">hsrA_1</name>
    <name evidence="8" type="ORF">CLOSAC_30580</name>
</gene>
<organism evidence="8 9">
    <name type="scientific">Clostridium saccharobutylicum</name>
    <dbReference type="NCBI Taxonomy" id="169679"/>
    <lineage>
        <taxon>Bacteria</taxon>
        <taxon>Bacillati</taxon>
        <taxon>Bacillota</taxon>
        <taxon>Clostridia</taxon>
        <taxon>Eubacteriales</taxon>
        <taxon>Clostridiaceae</taxon>
        <taxon>Clostridium</taxon>
    </lineage>
</organism>
<feature type="transmembrane region" description="Helical" evidence="6">
    <location>
        <begin position="42"/>
        <end position="62"/>
    </location>
</feature>
<evidence type="ECO:0000313" key="8">
    <source>
        <dbReference type="EMBL" id="OOM10437.1"/>
    </source>
</evidence>
<feature type="transmembrane region" description="Helical" evidence="6">
    <location>
        <begin position="162"/>
        <end position="182"/>
    </location>
</feature>
<dbReference type="PRINTS" id="PR01036">
    <property type="entry name" value="TCRTETB"/>
</dbReference>
<feature type="transmembrane region" description="Helical" evidence="6">
    <location>
        <begin position="433"/>
        <end position="456"/>
    </location>
</feature>
<evidence type="ECO:0000256" key="4">
    <source>
        <dbReference type="ARBA" id="ARBA00022989"/>
    </source>
</evidence>
<dbReference type="RefSeq" id="WP_242949955.1">
    <property type="nucleotide sequence ID" value="NZ_LZYZ01000006.1"/>
</dbReference>
<dbReference type="SUPFAM" id="SSF103473">
    <property type="entry name" value="MFS general substrate transporter"/>
    <property type="match status" value="1"/>
</dbReference>
<feature type="transmembrane region" description="Helical" evidence="6">
    <location>
        <begin position="326"/>
        <end position="344"/>
    </location>
</feature>
<evidence type="ECO:0000256" key="5">
    <source>
        <dbReference type="ARBA" id="ARBA00023136"/>
    </source>
</evidence>
<proteinExistence type="predicted"/>
<dbReference type="STRING" id="169679.CSACC_21730"/>
<dbReference type="EMBL" id="LZYZ01000006">
    <property type="protein sequence ID" value="OOM10437.1"/>
    <property type="molecule type" value="Genomic_DNA"/>
</dbReference>
<feature type="transmembrane region" description="Helical" evidence="6">
    <location>
        <begin position="194"/>
        <end position="213"/>
    </location>
</feature>
<dbReference type="Gene3D" id="1.20.1250.20">
    <property type="entry name" value="MFS general substrate transporter like domains"/>
    <property type="match status" value="1"/>
</dbReference>
<feature type="transmembrane region" description="Helical" evidence="6">
    <location>
        <begin position="259"/>
        <end position="285"/>
    </location>
</feature>
<accession>A0A1S8N1V9</accession>
<dbReference type="Gene3D" id="1.20.1720.10">
    <property type="entry name" value="Multidrug resistance protein D"/>
    <property type="match status" value="1"/>
</dbReference>
<dbReference type="InterPro" id="IPR036259">
    <property type="entry name" value="MFS_trans_sf"/>
</dbReference>
<dbReference type="Proteomes" id="UP000191154">
    <property type="component" value="Unassembled WGS sequence"/>
</dbReference>
<feature type="transmembrane region" description="Helical" evidence="6">
    <location>
        <begin position="219"/>
        <end position="239"/>
    </location>
</feature>
<evidence type="ECO:0000256" key="3">
    <source>
        <dbReference type="ARBA" id="ARBA00022692"/>
    </source>
</evidence>